<comment type="caution">
    <text evidence="1">The sequence shown here is derived from an EMBL/GenBank/DDBJ whole genome shotgun (WGS) entry which is preliminary data.</text>
</comment>
<evidence type="ECO:0000313" key="2">
    <source>
        <dbReference type="Proteomes" id="UP001201812"/>
    </source>
</evidence>
<accession>A0AAD4R2M5</accession>
<dbReference type="Proteomes" id="UP001201812">
    <property type="component" value="Unassembled WGS sequence"/>
</dbReference>
<gene>
    <name evidence="1" type="ORF">DdX_06591</name>
</gene>
<reference evidence="1" key="1">
    <citation type="submission" date="2022-01" db="EMBL/GenBank/DDBJ databases">
        <title>Genome Sequence Resource for Two Populations of Ditylenchus destructor, the Migratory Endoparasitic Phytonematode.</title>
        <authorList>
            <person name="Zhang H."/>
            <person name="Lin R."/>
            <person name="Xie B."/>
        </authorList>
    </citation>
    <scope>NUCLEOTIDE SEQUENCE</scope>
    <source>
        <strain evidence="1">BazhouSP</strain>
    </source>
</reference>
<organism evidence="1 2">
    <name type="scientific">Ditylenchus destructor</name>
    <dbReference type="NCBI Taxonomy" id="166010"/>
    <lineage>
        <taxon>Eukaryota</taxon>
        <taxon>Metazoa</taxon>
        <taxon>Ecdysozoa</taxon>
        <taxon>Nematoda</taxon>
        <taxon>Chromadorea</taxon>
        <taxon>Rhabditida</taxon>
        <taxon>Tylenchina</taxon>
        <taxon>Tylenchomorpha</taxon>
        <taxon>Sphaerularioidea</taxon>
        <taxon>Anguinidae</taxon>
        <taxon>Anguininae</taxon>
        <taxon>Ditylenchus</taxon>
    </lineage>
</organism>
<dbReference type="AlphaFoldDB" id="A0AAD4R2M5"/>
<dbReference type="EMBL" id="JAKKPZ010000008">
    <property type="protein sequence ID" value="KAI1718174.1"/>
    <property type="molecule type" value="Genomic_DNA"/>
</dbReference>
<sequence length="125" mass="14085">MVLRMVGRPMAVKGPFAHFLGSPFTWDSISAPGEWRISDGKAGLNQEDGSPPPRTHLETANMKGKWENFSGLPKWVGSEGVMQPHSIFSFLQARESDERRRQKVSISLKTSKKFMMCAVYKRSVE</sequence>
<protein>
    <submittedName>
        <fullName evidence="1">Uncharacterized protein</fullName>
    </submittedName>
</protein>
<proteinExistence type="predicted"/>
<name>A0AAD4R2M5_9BILA</name>
<evidence type="ECO:0000313" key="1">
    <source>
        <dbReference type="EMBL" id="KAI1718174.1"/>
    </source>
</evidence>
<keyword evidence="2" id="KW-1185">Reference proteome</keyword>